<evidence type="ECO:0000256" key="8">
    <source>
        <dbReference type="SAM" id="Phobius"/>
    </source>
</evidence>
<evidence type="ECO:0000256" key="5">
    <source>
        <dbReference type="ARBA" id="ARBA00023224"/>
    </source>
</evidence>
<name>A0A191ZGM1_9GAMM</name>
<evidence type="ECO:0000256" key="7">
    <source>
        <dbReference type="PROSITE-ProRule" id="PRU00284"/>
    </source>
</evidence>
<keyword evidence="3 8" id="KW-1133">Transmembrane helix</keyword>
<accession>A0A191ZGM1</accession>
<evidence type="ECO:0000313" key="12">
    <source>
        <dbReference type="Proteomes" id="UP000078596"/>
    </source>
</evidence>
<keyword evidence="2 8" id="KW-0812">Transmembrane</keyword>
<dbReference type="GO" id="GO:0016020">
    <property type="term" value="C:membrane"/>
    <property type="evidence" value="ECO:0007669"/>
    <property type="project" value="UniProtKB-SubCell"/>
</dbReference>
<dbReference type="SUPFAM" id="SSF103190">
    <property type="entry name" value="Sensory domain-like"/>
    <property type="match status" value="1"/>
</dbReference>
<dbReference type="RefSeq" id="WP_066099391.1">
    <property type="nucleotide sequence ID" value="NZ_CP016027.1"/>
</dbReference>
<dbReference type="PANTHER" id="PTHR32089">
    <property type="entry name" value="METHYL-ACCEPTING CHEMOTAXIS PROTEIN MCPB"/>
    <property type="match status" value="1"/>
</dbReference>
<evidence type="ECO:0000259" key="10">
    <source>
        <dbReference type="PROSITE" id="PS50885"/>
    </source>
</evidence>
<dbReference type="KEGG" id="haz:A9404_06215"/>
<dbReference type="InterPro" id="IPR004089">
    <property type="entry name" value="MCPsignal_dom"/>
</dbReference>
<protein>
    <recommendedName>
        <fullName evidence="13">Chemotaxis protein</fullName>
    </recommendedName>
</protein>
<dbReference type="CDD" id="cd11386">
    <property type="entry name" value="MCP_signal"/>
    <property type="match status" value="1"/>
</dbReference>
<organism evidence="11 12">
    <name type="scientific">Halothiobacillus diazotrophicus</name>
    <dbReference type="NCBI Taxonomy" id="1860122"/>
    <lineage>
        <taxon>Bacteria</taxon>
        <taxon>Pseudomonadati</taxon>
        <taxon>Pseudomonadota</taxon>
        <taxon>Gammaproteobacteria</taxon>
        <taxon>Chromatiales</taxon>
        <taxon>Halothiobacillaceae</taxon>
        <taxon>Halothiobacillus</taxon>
    </lineage>
</organism>
<evidence type="ECO:0000256" key="4">
    <source>
        <dbReference type="ARBA" id="ARBA00023136"/>
    </source>
</evidence>
<evidence type="ECO:0000256" key="3">
    <source>
        <dbReference type="ARBA" id="ARBA00022989"/>
    </source>
</evidence>
<proteinExistence type="inferred from homology"/>
<keyword evidence="12" id="KW-1185">Reference proteome</keyword>
<dbReference type="Pfam" id="PF00672">
    <property type="entry name" value="HAMP"/>
    <property type="match status" value="1"/>
</dbReference>
<keyword evidence="4 8" id="KW-0472">Membrane</keyword>
<evidence type="ECO:0000259" key="9">
    <source>
        <dbReference type="PROSITE" id="PS50111"/>
    </source>
</evidence>
<dbReference type="PROSITE" id="PS50111">
    <property type="entry name" value="CHEMOTAXIS_TRANSDUC_2"/>
    <property type="match status" value="1"/>
</dbReference>
<dbReference type="OrthoDB" id="9781845at2"/>
<dbReference type="CDD" id="cd06225">
    <property type="entry name" value="HAMP"/>
    <property type="match status" value="1"/>
</dbReference>
<keyword evidence="5 7" id="KW-0807">Transducer</keyword>
<feature type="domain" description="HAMP" evidence="10">
    <location>
        <begin position="305"/>
        <end position="359"/>
    </location>
</feature>
<dbReference type="SMART" id="SM00283">
    <property type="entry name" value="MA"/>
    <property type="match status" value="1"/>
</dbReference>
<evidence type="ECO:0000256" key="1">
    <source>
        <dbReference type="ARBA" id="ARBA00004141"/>
    </source>
</evidence>
<gene>
    <name evidence="11" type="ORF">A9404_06215</name>
</gene>
<dbReference type="Gene3D" id="3.30.450.20">
    <property type="entry name" value="PAS domain"/>
    <property type="match status" value="1"/>
</dbReference>
<dbReference type="Pfam" id="PF00015">
    <property type="entry name" value="MCPsignal"/>
    <property type="match status" value="1"/>
</dbReference>
<evidence type="ECO:0000256" key="6">
    <source>
        <dbReference type="ARBA" id="ARBA00029447"/>
    </source>
</evidence>
<dbReference type="InterPro" id="IPR003660">
    <property type="entry name" value="HAMP_dom"/>
</dbReference>
<evidence type="ECO:0000313" key="11">
    <source>
        <dbReference type="EMBL" id="ANJ67029.1"/>
    </source>
</evidence>
<sequence length="636" mass="68397">MLRNFKVGTRISLGSGLVLILALAVIVPIMLTKLNALGSDAEHREMSRLYESLQADIAAEGKTSEVVATLLANIPDLQKAMADGDRDRIGAMLVPAFKVLKKDYGARQMQFHTPPATSFFRVHKPEKFGDDLSSFRHTVVEVNKDGKAVRGLERGVAGIGIRGVVPVTYQGKQIGSVELGSSFGLPFLEQFKRRYSVNVGLWLPDGDKFKPFASTFGEESLFSPDEMRQALEGKEVIRQITFQDVPTAIYANVIRDYSGKPMGVLEIAMDRSHYASMISAARDTVLGIALLALLIGASVAALIGRGITKPMKETVAMLQGIAQGEGDLTQRLTVTGRDEVAELSVSFNEFVTKIQELVRRIFELTRSLDESGNQMGEITAETGRDAARQASETEQVAAAITEMAATVQEVARSAASAAESAASADREAKNGHEEVNRTIQEIKTMAAEVREVAGAMQVLEADSKKIGAVLDVIRDIAEQTNLLALNAAIEAARAGEHGRGFSVVAEEVRTLAQRTAKSTQEIEHMIEHLQQAAVDTASKMAEGQARTEGCVSQAQKAGGALDLIADSVGSITNMTTHIASAADEQSSVAEDLNRSVNRIAKIADETADAASRTAQSSAEVRSLAEQLESLVKRFKI</sequence>
<dbReference type="Gene3D" id="1.10.287.950">
    <property type="entry name" value="Methyl-accepting chemotaxis protein"/>
    <property type="match status" value="1"/>
</dbReference>
<comment type="similarity">
    <text evidence="6">Belongs to the methyl-accepting chemotaxis (MCP) protein family.</text>
</comment>
<dbReference type="InterPro" id="IPR029151">
    <property type="entry name" value="Sensor-like_sf"/>
</dbReference>
<comment type="subcellular location">
    <subcellularLocation>
        <location evidence="1">Membrane</location>
        <topology evidence="1">Multi-pass membrane protein</topology>
    </subcellularLocation>
</comment>
<dbReference type="GO" id="GO:0007165">
    <property type="term" value="P:signal transduction"/>
    <property type="evidence" value="ECO:0007669"/>
    <property type="project" value="UniProtKB-KW"/>
</dbReference>
<dbReference type="InterPro" id="IPR029150">
    <property type="entry name" value="dCache_3"/>
</dbReference>
<dbReference type="SUPFAM" id="SSF58104">
    <property type="entry name" value="Methyl-accepting chemotaxis protein (MCP) signaling domain"/>
    <property type="match status" value="1"/>
</dbReference>
<dbReference type="SMART" id="SM00304">
    <property type="entry name" value="HAMP"/>
    <property type="match status" value="1"/>
</dbReference>
<dbReference type="Pfam" id="PF14827">
    <property type="entry name" value="dCache_3"/>
    <property type="match status" value="1"/>
</dbReference>
<reference evidence="11 12" key="1">
    <citation type="submission" date="2016-06" db="EMBL/GenBank/DDBJ databases">
        <title>Insight into the functional genes involving in sulfur oxidation in Pearl River water.</title>
        <authorList>
            <person name="Luo J."/>
            <person name="Tan X."/>
            <person name="Lin W."/>
        </authorList>
    </citation>
    <scope>NUCLEOTIDE SEQUENCE [LARGE SCALE GENOMIC DNA]</scope>
    <source>
        <strain evidence="11 12">LS2</strain>
    </source>
</reference>
<dbReference type="PROSITE" id="PS50885">
    <property type="entry name" value="HAMP"/>
    <property type="match status" value="1"/>
</dbReference>
<dbReference type="PANTHER" id="PTHR32089:SF119">
    <property type="entry name" value="METHYL-ACCEPTING CHEMOTAXIS PROTEIN CTPL"/>
    <property type="match status" value="1"/>
</dbReference>
<feature type="domain" description="Methyl-accepting transducer" evidence="9">
    <location>
        <begin position="364"/>
        <end position="600"/>
    </location>
</feature>
<feature type="transmembrane region" description="Helical" evidence="8">
    <location>
        <begin position="12"/>
        <end position="31"/>
    </location>
</feature>
<dbReference type="AlphaFoldDB" id="A0A191ZGM1"/>
<dbReference type="STRING" id="1860122.A9404_06215"/>
<dbReference type="EMBL" id="CP016027">
    <property type="protein sequence ID" value="ANJ67029.1"/>
    <property type="molecule type" value="Genomic_DNA"/>
</dbReference>
<evidence type="ECO:0008006" key="13">
    <source>
        <dbReference type="Google" id="ProtNLM"/>
    </source>
</evidence>
<dbReference type="Proteomes" id="UP000078596">
    <property type="component" value="Chromosome"/>
</dbReference>
<evidence type="ECO:0000256" key="2">
    <source>
        <dbReference type="ARBA" id="ARBA00022692"/>
    </source>
</evidence>
<feature type="transmembrane region" description="Helical" evidence="8">
    <location>
        <begin position="285"/>
        <end position="303"/>
    </location>
</feature>
<dbReference type="FunFam" id="1.10.287.950:FF:000001">
    <property type="entry name" value="Methyl-accepting chemotaxis sensory transducer"/>
    <property type="match status" value="1"/>
</dbReference>
<dbReference type="GO" id="GO:0006935">
    <property type="term" value="P:chemotaxis"/>
    <property type="evidence" value="ECO:0007669"/>
    <property type="project" value="UniProtKB-ARBA"/>
</dbReference>